<evidence type="ECO:0000313" key="2">
    <source>
        <dbReference type="EMBL" id="MBW4545104.1"/>
    </source>
</evidence>
<dbReference type="Proteomes" id="UP000753908">
    <property type="component" value="Unassembled WGS sequence"/>
</dbReference>
<name>A0A951PKZ3_9CYAN</name>
<gene>
    <name evidence="2" type="ORF">KME25_11755</name>
</gene>
<feature type="region of interest" description="Disordered" evidence="1">
    <location>
        <begin position="58"/>
        <end position="159"/>
    </location>
</feature>
<evidence type="ECO:0000313" key="3">
    <source>
        <dbReference type="Proteomes" id="UP000753908"/>
    </source>
</evidence>
<reference evidence="2" key="1">
    <citation type="submission" date="2021-05" db="EMBL/GenBank/DDBJ databases">
        <authorList>
            <person name="Pietrasiak N."/>
            <person name="Ward R."/>
            <person name="Stajich J.E."/>
            <person name="Kurbessoian T."/>
        </authorList>
    </citation>
    <scope>NUCLEOTIDE SEQUENCE</scope>
    <source>
        <strain evidence="2">CPER-KK1</strain>
    </source>
</reference>
<evidence type="ECO:0000256" key="1">
    <source>
        <dbReference type="SAM" id="MobiDB-lite"/>
    </source>
</evidence>
<reference evidence="2" key="2">
    <citation type="journal article" date="2022" name="Microbiol. Resour. Announc.">
        <title>Metagenome Sequencing to Explore Phylogenomics of Terrestrial Cyanobacteria.</title>
        <authorList>
            <person name="Ward R.D."/>
            <person name="Stajich J.E."/>
            <person name="Johansen J.R."/>
            <person name="Huntemann M."/>
            <person name="Clum A."/>
            <person name="Foster B."/>
            <person name="Foster B."/>
            <person name="Roux S."/>
            <person name="Palaniappan K."/>
            <person name="Varghese N."/>
            <person name="Mukherjee S."/>
            <person name="Reddy T.B.K."/>
            <person name="Daum C."/>
            <person name="Copeland A."/>
            <person name="Chen I.A."/>
            <person name="Ivanova N.N."/>
            <person name="Kyrpides N.C."/>
            <person name="Shapiro N."/>
            <person name="Eloe-Fadrosh E.A."/>
            <person name="Pietrasiak N."/>
        </authorList>
    </citation>
    <scope>NUCLEOTIDE SEQUENCE</scope>
    <source>
        <strain evidence="2">CPER-KK1</strain>
    </source>
</reference>
<protein>
    <recommendedName>
        <fullName evidence="4">Transposase</fullName>
    </recommendedName>
</protein>
<accession>A0A951PKZ3</accession>
<dbReference type="Gene3D" id="1.10.10.60">
    <property type="entry name" value="Homeodomain-like"/>
    <property type="match status" value="1"/>
</dbReference>
<comment type="caution">
    <text evidence="2">The sequence shown here is derived from an EMBL/GenBank/DDBJ whole genome shotgun (WGS) entry which is preliminary data.</text>
</comment>
<evidence type="ECO:0008006" key="4">
    <source>
        <dbReference type="Google" id="ProtNLM"/>
    </source>
</evidence>
<feature type="compositionally biased region" description="Acidic residues" evidence="1">
    <location>
        <begin position="148"/>
        <end position="158"/>
    </location>
</feature>
<sequence length="332" mass="37356">MSPRKLTQTDKSDILNLYRRPEETTSTLAVRYGVSNSTISRILKSTLVESEYEVLIQQKRSNRTPGGASSSLVQSTELPQESEAELPLDFQEPEPTLEPETDPEPSDQTSSDQRRRRKRSSVALPPVPQEQAVQTQLPLEVPASVEESGVEELDEPLGELDRAETSHLEELLDEDLMDLADDDDDDDDDNDDLEDDLEDGLEDDWEDEGIEAESQKPITLRNRGINVQVLPLSEASLPRTCYLVVDRAAELIARPLKEFSDLGQIPIEEVHEKTLPVFDNHRVARRFSNRSQRVIKVPDGRMLQKTCSHLQAKGITRLLIDGQVYSLLPAQP</sequence>
<organism evidence="2 3">
    <name type="scientific">Symplocastrum torsivum CPER-KK1</name>
    <dbReference type="NCBI Taxonomy" id="450513"/>
    <lineage>
        <taxon>Bacteria</taxon>
        <taxon>Bacillati</taxon>
        <taxon>Cyanobacteriota</taxon>
        <taxon>Cyanophyceae</taxon>
        <taxon>Oscillatoriophycideae</taxon>
        <taxon>Oscillatoriales</taxon>
        <taxon>Microcoleaceae</taxon>
        <taxon>Symplocastrum</taxon>
    </lineage>
</organism>
<dbReference type="EMBL" id="JAHHIF010000013">
    <property type="protein sequence ID" value="MBW4545104.1"/>
    <property type="molecule type" value="Genomic_DNA"/>
</dbReference>
<proteinExistence type="predicted"/>
<feature type="region of interest" description="Disordered" evidence="1">
    <location>
        <begin position="179"/>
        <end position="204"/>
    </location>
</feature>
<feature type="compositionally biased region" description="Acidic residues" evidence="1">
    <location>
        <begin position="80"/>
        <end position="105"/>
    </location>
</feature>
<dbReference type="AlphaFoldDB" id="A0A951PKZ3"/>
<feature type="compositionally biased region" description="Polar residues" evidence="1">
    <location>
        <begin position="63"/>
        <end position="79"/>
    </location>
</feature>